<evidence type="ECO:0000313" key="4">
    <source>
        <dbReference type="EMBL" id="MBB3859823.1"/>
    </source>
</evidence>
<dbReference type="InterPro" id="IPR025194">
    <property type="entry name" value="RodZ-like_C"/>
</dbReference>
<dbReference type="GO" id="GO:0003677">
    <property type="term" value="F:DNA binding"/>
    <property type="evidence" value="ECO:0007669"/>
    <property type="project" value="InterPro"/>
</dbReference>
<dbReference type="RefSeq" id="WP_183612101.1">
    <property type="nucleotide sequence ID" value="NZ_JACICY010000002.1"/>
</dbReference>
<organism evidence="4 5">
    <name type="scientific">Novosphingobium hassiacum</name>
    <dbReference type="NCBI Taxonomy" id="173676"/>
    <lineage>
        <taxon>Bacteria</taxon>
        <taxon>Pseudomonadati</taxon>
        <taxon>Pseudomonadota</taxon>
        <taxon>Alphaproteobacteria</taxon>
        <taxon>Sphingomonadales</taxon>
        <taxon>Sphingomonadaceae</taxon>
        <taxon>Novosphingobium</taxon>
    </lineage>
</organism>
<dbReference type="Pfam" id="PF13413">
    <property type="entry name" value="HTH_25"/>
    <property type="match status" value="1"/>
</dbReference>
<dbReference type="SUPFAM" id="SSF47413">
    <property type="entry name" value="lambda repressor-like DNA-binding domains"/>
    <property type="match status" value="1"/>
</dbReference>
<keyword evidence="5" id="KW-1185">Reference proteome</keyword>
<name>A0A7W5ZTT3_9SPHN</name>
<sequence length="338" mass="34958">MNNGSTLLAEAGGLQDISSIDSTPVPAGEPRRIGVGETLRAAREAAGIDIKQLALSTRVTVRHLQALEAGDYAVLPGRPYALGFARTYARVVGLDDKAITDAVRAELDRQAPAPPPRVLNQFEVGDPAKTPTRLTVWLAVGLVVVIALAGMIFWRSYYLPSADLPSLIGGEDPSAAPSQVAVVPLPAASPSGPVVFTATEDRIWVKFYDGQGQQILQKELAKGEAFTIPSGAQEPRLWTGRPDALAITVGGQAVPRIAEREGIVKDVPVSAAALLARGTASAPPPANATTAALSSPVPRTSVRRASAGQQIDAPAAVPASSVEAAPAAETAPASTQLN</sequence>
<evidence type="ECO:0000256" key="1">
    <source>
        <dbReference type="SAM" id="MobiDB-lite"/>
    </source>
</evidence>
<keyword evidence="2" id="KW-0472">Membrane</keyword>
<evidence type="ECO:0000256" key="2">
    <source>
        <dbReference type="SAM" id="Phobius"/>
    </source>
</evidence>
<dbReference type="InterPro" id="IPR050400">
    <property type="entry name" value="Bact_Cytoskel_RodZ"/>
</dbReference>
<dbReference type="InterPro" id="IPR001387">
    <property type="entry name" value="Cro/C1-type_HTH"/>
</dbReference>
<dbReference type="PANTHER" id="PTHR34475">
    <property type="match status" value="1"/>
</dbReference>
<gene>
    <name evidence="4" type="ORF">GGQ88_001084</name>
</gene>
<reference evidence="4 5" key="1">
    <citation type="submission" date="2020-08" db="EMBL/GenBank/DDBJ databases">
        <title>Genomic Encyclopedia of Type Strains, Phase IV (KMG-IV): sequencing the most valuable type-strain genomes for metagenomic binning, comparative biology and taxonomic classification.</title>
        <authorList>
            <person name="Goeker M."/>
        </authorList>
    </citation>
    <scope>NUCLEOTIDE SEQUENCE [LARGE SCALE GENOMIC DNA]</scope>
    <source>
        <strain evidence="4 5">DSM 14552</strain>
    </source>
</reference>
<evidence type="ECO:0000313" key="5">
    <source>
        <dbReference type="Proteomes" id="UP000562395"/>
    </source>
</evidence>
<dbReference type="PANTHER" id="PTHR34475:SF1">
    <property type="entry name" value="CYTOSKELETON PROTEIN RODZ"/>
    <property type="match status" value="1"/>
</dbReference>
<comment type="caution">
    <text evidence="4">The sequence shown here is derived from an EMBL/GenBank/DDBJ whole genome shotgun (WGS) entry which is preliminary data.</text>
</comment>
<dbReference type="InterPro" id="IPR010982">
    <property type="entry name" value="Lambda_DNA-bd_dom_sf"/>
</dbReference>
<feature type="compositionally biased region" description="Low complexity" evidence="1">
    <location>
        <begin position="313"/>
        <end position="338"/>
    </location>
</feature>
<dbReference type="Pfam" id="PF13464">
    <property type="entry name" value="RodZ_C"/>
    <property type="match status" value="1"/>
</dbReference>
<feature type="transmembrane region" description="Helical" evidence="2">
    <location>
        <begin position="134"/>
        <end position="154"/>
    </location>
</feature>
<accession>A0A7W5ZTT3</accession>
<protein>
    <submittedName>
        <fullName evidence="4">Transcriptional regulator with XRE-family HTH domain</fullName>
    </submittedName>
</protein>
<dbReference type="Proteomes" id="UP000562395">
    <property type="component" value="Unassembled WGS sequence"/>
</dbReference>
<evidence type="ECO:0000259" key="3">
    <source>
        <dbReference type="SMART" id="SM00530"/>
    </source>
</evidence>
<dbReference type="EMBL" id="JACICY010000002">
    <property type="protein sequence ID" value="MBB3859823.1"/>
    <property type="molecule type" value="Genomic_DNA"/>
</dbReference>
<feature type="region of interest" description="Disordered" evidence="1">
    <location>
        <begin position="279"/>
        <end position="338"/>
    </location>
</feature>
<dbReference type="AlphaFoldDB" id="A0A7W5ZTT3"/>
<dbReference type="SMART" id="SM00530">
    <property type="entry name" value="HTH_XRE"/>
    <property type="match status" value="1"/>
</dbReference>
<keyword evidence="2" id="KW-0812">Transmembrane</keyword>
<proteinExistence type="predicted"/>
<dbReference type="CDD" id="cd00093">
    <property type="entry name" value="HTH_XRE"/>
    <property type="match status" value="1"/>
</dbReference>
<feature type="compositionally biased region" description="Low complexity" evidence="1">
    <location>
        <begin position="279"/>
        <end position="296"/>
    </location>
</feature>
<keyword evidence="2" id="KW-1133">Transmembrane helix</keyword>
<feature type="domain" description="HTH cro/C1-type" evidence="3">
    <location>
        <begin position="38"/>
        <end position="94"/>
    </location>
</feature>
<dbReference type="Gene3D" id="1.10.260.40">
    <property type="entry name" value="lambda repressor-like DNA-binding domains"/>
    <property type="match status" value="1"/>
</dbReference>